<dbReference type="EMBL" id="JACHDB010000001">
    <property type="protein sequence ID" value="MBB5430565.1"/>
    <property type="molecule type" value="Genomic_DNA"/>
</dbReference>
<evidence type="ECO:0000259" key="1">
    <source>
        <dbReference type="SMART" id="SM00746"/>
    </source>
</evidence>
<dbReference type="SUPFAM" id="SSF47240">
    <property type="entry name" value="Ferritin-like"/>
    <property type="match status" value="1"/>
</dbReference>
<keyword evidence="3" id="KW-1185">Reference proteome</keyword>
<dbReference type="InterPro" id="IPR011017">
    <property type="entry name" value="TRASH_dom"/>
</dbReference>
<sequence length="213" mass="23244">MFFIEVSVPKGALDPERRRLLMERLGSVDELLLGEPMHPAAERTMRSCYQAVLHEPEVWTVGGGVWSEGDPPRYAVRMQVPGSWRKEMAEHLIPIFLRIIGEVDGDPEGVASEPRALVNVVGVPEGSVGVFGGPMRSEDLGLKVGRSFREARRRGETAPGPRPGAVYDPMCGMTIDLSTAEFTLEHDGEVYGFCCEPCRAGFREELAGTSASG</sequence>
<organism evidence="2 3">
    <name type="scientific">Nocardiopsis composta</name>
    <dbReference type="NCBI Taxonomy" id="157465"/>
    <lineage>
        <taxon>Bacteria</taxon>
        <taxon>Bacillati</taxon>
        <taxon>Actinomycetota</taxon>
        <taxon>Actinomycetes</taxon>
        <taxon>Streptosporangiales</taxon>
        <taxon>Nocardiopsidaceae</taxon>
        <taxon>Nocardiopsis</taxon>
    </lineage>
</organism>
<evidence type="ECO:0000313" key="3">
    <source>
        <dbReference type="Proteomes" id="UP000572635"/>
    </source>
</evidence>
<feature type="domain" description="TRASH" evidence="1">
    <location>
        <begin position="168"/>
        <end position="206"/>
    </location>
</feature>
<reference evidence="2 3" key="1">
    <citation type="submission" date="2020-08" db="EMBL/GenBank/DDBJ databases">
        <title>Sequencing the genomes of 1000 actinobacteria strains.</title>
        <authorList>
            <person name="Klenk H.-P."/>
        </authorList>
    </citation>
    <scope>NUCLEOTIDE SEQUENCE [LARGE SCALE GENOMIC DNA]</scope>
    <source>
        <strain evidence="2 3">DSM 44551</strain>
    </source>
</reference>
<evidence type="ECO:0000313" key="2">
    <source>
        <dbReference type="EMBL" id="MBB5430565.1"/>
    </source>
</evidence>
<protein>
    <submittedName>
        <fullName evidence="2">YHS domain-containing protein</fullName>
    </submittedName>
</protein>
<dbReference type="Proteomes" id="UP000572635">
    <property type="component" value="Unassembled WGS sequence"/>
</dbReference>
<proteinExistence type="predicted"/>
<dbReference type="AlphaFoldDB" id="A0A7W8QHV8"/>
<accession>A0A7W8QHV8</accession>
<dbReference type="RefSeq" id="WP_184388534.1">
    <property type="nucleotide sequence ID" value="NZ_BAAAJD010000023.1"/>
</dbReference>
<dbReference type="SMART" id="SM00746">
    <property type="entry name" value="TRASH"/>
    <property type="match status" value="1"/>
</dbReference>
<comment type="caution">
    <text evidence="2">The sequence shown here is derived from an EMBL/GenBank/DDBJ whole genome shotgun (WGS) entry which is preliminary data.</text>
</comment>
<name>A0A7W8QHV8_9ACTN</name>
<gene>
    <name evidence="2" type="ORF">HDA36_000649</name>
</gene>
<dbReference type="InterPro" id="IPR009078">
    <property type="entry name" value="Ferritin-like_SF"/>
</dbReference>